<dbReference type="Pfam" id="PF13801">
    <property type="entry name" value="Metal_resist"/>
    <property type="match status" value="1"/>
</dbReference>
<dbReference type="Proteomes" id="UP000184514">
    <property type="component" value="Unassembled WGS sequence"/>
</dbReference>
<dbReference type="RefSeq" id="WP_072631751.1">
    <property type="nucleotide sequence ID" value="NZ_MLCB01000176.1"/>
</dbReference>
<feature type="transmembrane region" description="Helical" evidence="1">
    <location>
        <begin position="20"/>
        <end position="41"/>
    </location>
</feature>
<accession>A0A1L9NTJ1</accession>
<proteinExistence type="predicted"/>
<keyword evidence="3" id="KW-1185">Reference proteome</keyword>
<dbReference type="InterPro" id="IPR025961">
    <property type="entry name" value="Metal_resist"/>
</dbReference>
<dbReference type="EMBL" id="MLCB01000176">
    <property type="protein sequence ID" value="OJI92559.1"/>
    <property type="molecule type" value="Genomic_DNA"/>
</dbReference>
<gene>
    <name evidence="2" type="ORF">PFRI_32410</name>
</gene>
<keyword evidence="1" id="KW-1133">Transmembrane helix</keyword>
<keyword evidence="1" id="KW-0472">Membrane</keyword>
<evidence type="ECO:0008006" key="4">
    <source>
        <dbReference type="Google" id="ProtNLM"/>
    </source>
</evidence>
<comment type="caution">
    <text evidence="2">The sequence shown here is derived from an EMBL/GenBank/DDBJ whole genome shotgun (WGS) entry which is preliminary data.</text>
</comment>
<evidence type="ECO:0000313" key="2">
    <source>
        <dbReference type="EMBL" id="OJI92559.1"/>
    </source>
</evidence>
<dbReference type="OrthoDB" id="7876971at2"/>
<protein>
    <recommendedName>
        <fullName evidence="4">Heavy-metal resistance</fullName>
    </recommendedName>
</protein>
<organism evidence="2 3">
    <name type="scientific">Planktotalea frisia</name>
    <dbReference type="NCBI Taxonomy" id="696762"/>
    <lineage>
        <taxon>Bacteria</taxon>
        <taxon>Pseudomonadati</taxon>
        <taxon>Pseudomonadota</taxon>
        <taxon>Alphaproteobacteria</taxon>
        <taxon>Rhodobacterales</taxon>
        <taxon>Paracoccaceae</taxon>
        <taxon>Planktotalea</taxon>
    </lineage>
</organism>
<evidence type="ECO:0000313" key="3">
    <source>
        <dbReference type="Proteomes" id="UP000184514"/>
    </source>
</evidence>
<name>A0A1L9NTJ1_9RHOB</name>
<reference evidence="2 3" key="1">
    <citation type="submission" date="2016-10" db="EMBL/GenBank/DDBJ databases">
        <title>Genome sequence of Planktotalea frisia SH6-1.</title>
        <authorList>
            <person name="Poehlein A."/>
            <person name="Bakenhus I."/>
            <person name="Voget S."/>
            <person name="Brinkhoff T."/>
            <person name="Simon M."/>
        </authorList>
    </citation>
    <scope>NUCLEOTIDE SEQUENCE [LARGE SCALE GENOMIC DNA]</scope>
    <source>
        <strain evidence="2 3">SH6-1</strain>
    </source>
</reference>
<sequence>MSDPKIEASKPAKPSKRFRILLGVSLALNLLVVGAVVGAIAKGGSSNRGPSGMRDAALPYVGAFERDDKRAMQQQMRARLPKRKDIRAALDKGYREFVEVVRAEPFDAAKAAKIMEEQFERAGQFQKVGREVSIERISEMSVEKRAAYADRLEYRLDNPRKHGKRKER</sequence>
<dbReference type="AlphaFoldDB" id="A0A1L9NTJ1"/>
<keyword evidence="1" id="KW-0812">Transmembrane</keyword>
<evidence type="ECO:0000256" key="1">
    <source>
        <dbReference type="SAM" id="Phobius"/>
    </source>
</evidence>
<dbReference type="STRING" id="696762.PFRI_32410"/>